<comment type="caution">
    <text evidence="2">The sequence shown here is derived from an EMBL/GenBank/DDBJ whole genome shotgun (WGS) entry which is preliminary data.</text>
</comment>
<dbReference type="InterPro" id="IPR041667">
    <property type="entry name" value="Cupin_8"/>
</dbReference>
<proteinExistence type="predicted"/>
<dbReference type="Gene3D" id="2.60.120.650">
    <property type="entry name" value="Cupin"/>
    <property type="match status" value="1"/>
</dbReference>
<feature type="domain" description="JmjC" evidence="1">
    <location>
        <begin position="162"/>
        <end position="323"/>
    </location>
</feature>
<reference evidence="2" key="1">
    <citation type="journal article" date="2021" name="Nat. Commun.">
        <title>Genetic determinants of endophytism in the Arabidopsis root mycobiome.</title>
        <authorList>
            <person name="Mesny F."/>
            <person name="Miyauchi S."/>
            <person name="Thiergart T."/>
            <person name="Pickel B."/>
            <person name="Atanasova L."/>
            <person name="Karlsson M."/>
            <person name="Huettel B."/>
            <person name="Barry K.W."/>
            <person name="Haridas S."/>
            <person name="Chen C."/>
            <person name="Bauer D."/>
            <person name="Andreopoulos W."/>
            <person name="Pangilinan J."/>
            <person name="LaButti K."/>
            <person name="Riley R."/>
            <person name="Lipzen A."/>
            <person name="Clum A."/>
            <person name="Drula E."/>
            <person name="Henrissat B."/>
            <person name="Kohler A."/>
            <person name="Grigoriev I.V."/>
            <person name="Martin F.M."/>
            <person name="Hacquard S."/>
        </authorList>
    </citation>
    <scope>NUCLEOTIDE SEQUENCE</scope>
    <source>
        <strain evidence="2">MPI-CAGE-CH-0235</strain>
    </source>
</reference>
<dbReference type="PROSITE" id="PS51184">
    <property type="entry name" value="JMJC"/>
    <property type="match status" value="1"/>
</dbReference>
<protein>
    <recommendedName>
        <fullName evidence="1">JmjC domain-containing protein</fullName>
    </recommendedName>
</protein>
<evidence type="ECO:0000259" key="1">
    <source>
        <dbReference type="PROSITE" id="PS51184"/>
    </source>
</evidence>
<accession>A0A8K0WSV9</accession>
<dbReference type="OrthoDB" id="263283at2759"/>
<dbReference type="Pfam" id="PF13621">
    <property type="entry name" value="Cupin_8"/>
    <property type="match status" value="1"/>
</dbReference>
<dbReference type="AlphaFoldDB" id="A0A8K0WSV9"/>
<evidence type="ECO:0000313" key="2">
    <source>
        <dbReference type="EMBL" id="KAH7319702.1"/>
    </source>
</evidence>
<dbReference type="Proteomes" id="UP000813444">
    <property type="component" value="Unassembled WGS sequence"/>
</dbReference>
<evidence type="ECO:0000313" key="3">
    <source>
        <dbReference type="Proteomes" id="UP000813444"/>
    </source>
</evidence>
<dbReference type="PANTHER" id="PTHR12461">
    <property type="entry name" value="HYPOXIA-INDUCIBLE FACTOR 1 ALPHA INHIBITOR-RELATED"/>
    <property type="match status" value="1"/>
</dbReference>
<dbReference type="PANTHER" id="PTHR12461:SF105">
    <property type="entry name" value="HYPOXIA-INDUCIBLE FACTOR 1-ALPHA INHIBITOR"/>
    <property type="match status" value="1"/>
</dbReference>
<keyword evidence="3" id="KW-1185">Reference proteome</keyword>
<name>A0A8K0WSV9_9HYPO</name>
<organism evidence="2 3">
    <name type="scientific">Stachybotrys elegans</name>
    <dbReference type="NCBI Taxonomy" id="80388"/>
    <lineage>
        <taxon>Eukaryota</taxon>
        <taxon>Fungi</taxon>
        <taxon>Dikarya</taxon>
        <taxon>Ascomycota</taxon>
        <taxon>Pezizomycotina</taxon>
        <taxon>Sordariomycetes</taxon>
        <taxon>Hypocreomycetidae</taxon>
        <taxon>Hypocreales</taxon>
        <taxon>Stachybotryaceae</taxon>
        <taxon>Stachybotrys</taxon>
    </lineage>
</organism>
<sequence length="323" mass="36667">MFRACTRFGAPSLSRQLLPASRTCRTLTTLHQCLAPERPFLFKKEAGSPTSHLPALKKWFDRPPLSSSGVRLSPNLEEFQDWPFPYELWTPPSEQGRPIAAFRDWLMASQDMMDGMLAGILQSVLEEAQHRAFFQLHAPLRLLAQAIEFNAQAVAVGSQPVQVYIAQSSISDLPEPLQNDLPAPEFVRRAGKGDVYNSSVWLGTEPTYTPLHRDPNPNLFSQLCNSKIVRLLPPALGERLFFEVQSQIRQQASSRIRTTEMMEGKEREVLRHAVWDPEVQLNELYEAELADGDALFIPKGWWHSVKSKTSDGKLNASVNWWFR</sequence>
<dbReference type="EMBL" id="JAGPNK010000006">
    <property type="protein sequence ID" value="KAH7319702.1"/>
    <property type="molecule type" value="Genomic_DNA"/>
</dbReference>
<dbReference type="SUPFAM" id="SSF51197">
    <property type="entry name" value="Clavaminate synthase-like"/>
    <property type="match status" value="1"/>
</dbReference>
<dbReference type="InterPro" id="IPR003347">
    <property type="entry name" value="JmjC_dom"/>
</dbReference>
<gene>
    <name evidence="2" type="ORF">B0I35DRAFT_450812</name>
</gene>